<evidence type="ECO:0000256" key="5">
    <source>
        <dbReference type="ARBA" id="ARBA00022840"/>
    </source>
</evidence>
<dbReference type="PRINTS" id="PR00987">
    <property type="entry name" value="TRNASYNTHGLU"/>
</dbReference>
<name>A0A9D1WB22_9GAMM</name>
<dbReference type="InterPro" id="IPR020058">
    <property type="entry name" value="Glu/Gln-tRNA-synth_Ib_cat-dom"/>
</dbReference>
<reference evidence="9" key="1">
    <citation type="journal article" date="2021" name="PeerJ">
        <title>Extensive microbial diversity within the chicken gut microbiome revealed by metagenomics and culture.</title>
        <authorList>
            <person name="Gilroy R."/>
            <person name="Ravi A."/>
            <person name="Getino M."/>
            <person name="Pursley I."/>
            <person name="Horton D.L."/>
            <person name="Alikhan N.F."/>
            <person name="Baker D."/>
            <person name="Gharbi K."/>
            <person name="Hall N."/>
            <person name="Watson M."/>
            <person name="Adriaenssens E.M."/>
            <person name="Foster-Nyarko E."/>
            <person name="Jarju S."/>
            <person name="Secka A."/>
            <person name="Antonio M."/>
            <person name="Oren A."/>
            <person name="Chaudhuri R.R."/>
            <person name="La Ragione R."/>
            <person name="Hildebrand F."/>
            <person name="Pallen M.J."/>
        </authorList>
    </citation>
    <scope>NUCLEOTIDE SEQUENCE</scope>
    <source>
        <strain evidence="9">USASDec5-558</strain>
    </source>
</reference>
<dbReference type="GO" id="GO:0006424">
    <property type="term" value="P:glutamyl-tRNA aminoacylation"/>
    <property type="evidence" value="ECO:0007669"/>
    <property type="project" value="TreeGrafter"/>
</dbReference>
<keyword evidence="1 7" id="KW-0436">Ligase</keyword>
<dbReference type="Gene3D" id="3.40.50.620">
    <property type="entry name" value="HUPs"/>
    <property type="match status" value="1"/>
</dbReference>
<comment type="similarity">
    <text evidence="7">Belongs to the class-I aminoacyl-tRNA synthetase family.</text>
</comment>
<feature type="domain" description="Glutamyl/glutaminyl-tRNA synthetase class Ib catalytic" evidence="8">
    <location>
        <begin position="14"/>
        <end position="275"/>
    </location>
</feature>
<protein>
    <recommendedName>
        <fullName evidence="8">Glutamyl/glutaminyl-tRNA synthetase class Ib catalytic domain-containing protein</fullName>
    </recommendedName>
</protein>
<dbReference type="InterPro" id="IPR014729">
    <property type="entry name" value="Rossmann-like_a/b/a_fold"/>
</dbReference>
<accession>A0A9D1WB22</accession>
<evidence type="ECO:0000256" key="3">
    <source>
        <dbReference type="ARBA" id="ARBA00022741"/>
    </source>
</evidence>
<evidence type="ECO:0000256" key="2">
    <source>
        <dbReference type="ARBA" id="ARBA00022723"/>
    </source>
</evidence>
<dbReference type="EMBL" id="DXEV01000013">
    <property type="protein sequence ID" value="HIX55925.1"/>
    <property type="molecule type" value="Genomic_DNA"/>
</dbReference>
<organism evidence="9 10">
    <name type="scientific">Candidatus Anaerobiospirillum pullistercoris</name>
    <dbReference type="NCBI Taxonomy" id="2838452"/>
    <lineage>
        <taxon>Bacteria</taxon>
        <taxon>Pseudomonadati</taxon>
        <taxon>Pseudomonadota</taxon>
        <taxon>Gammaproteobacteria</taxon>
        <taxon>Aeromonadales</taxon>
        <taxon>Succinivibrionaceae</taxon>
        <taxon>Anaerobiospirillum</taxon>
    </lineage>
</organism>
<keyword evidence="6 7" id="KW-0030">Aminoacyl-tRNA synthetase</keyword>
<dbReference type="AlphaFoldDB" id="A0A9D1WB22"/>
<dbReference type="GO" id="GO:0005524">
    <property type="term" value="F:ATP binding"/>
    <property type="evidence" value="ECO:0007669"/>
    <property type="project" value="UniProtKB-KW"/>
</dbReference>
<keyword evidence="3 7" id="KW-0547">Nucleotide-binding</keyword>
<dbReference type="Pfam" id="PF00749">
    <property type="entry name" value="tRNA-synt_1c"/>
    <property type="match status" value="1"/>
</dbReference>
<dbReference type="PANTHER" id="PTHR43311">
    <property type="entry name" value="GLUTAMATE--TRNA LIGASE"/>
    <property type="match status" value="1"/>
</dbReference>
<dbReference type="PANTHER" id="PTHR43311:SF1">
    <property type="entry name" value="GLUTAMYL-Q TRNA(ASP) SYNTHETASE"/>
    <property type="match status" value="1"/>
</dbReference>
<keyword evidence="2" id="KW-0479">Metal-binding</keyword>
<gene>
    <name evidence="9" type="ORF">H9850_00445</name>
</gene>
<evidence type="ECO:0000313" key="9">
    <source>
        <dbReference type="EMBL" id="HIX55925.1"/>
    </source>
</evidence>
<dbReference type="GO" id="GO:0005829">
    <property type="term" value="C:cytosol"/>
    <property type="evidence" value="ECO:0007669"/>
    <property type="project" value="TreeGrafter"/>
</dbReference>
<evidence type="ECO:0000256" key="7">
    <source>
        <dbReference type="RuleBase" id="RU363037"/>
    </source>
</evidence>
<keyword evidence="4" id="KW-0862">Zinc</keyword>
<evidence type="ECO:0000256" key="6">
    <source>
        <dbReference type="ARBA" id="ARBA00023146"/>
    </source>
</evidence>
<dbReference type="InterPro" id="IPR049940">
    <property type="entry name" value="GluQ/Sye"/>
</dbReference>
<proteinExistence type="inferred from homology"/>
<keyword evidence="5 7" id="KW-0067">ATP-binding</keyword>
<dbReference type="InterPro" id="IPR000924">
    <property type="entry name" value="Glu/Gln-tRNA-synth"/>
</dbReference>
<reference evidence="9" key="2">
    <citation type="submission" date="2021-04" db="EMBL/GenBank/DDBJ databases">
        <authorList>
            <person name="Gilroy R."/>
        </authorList>
    </citation>
    <scope>NUCLEOTIDE SEQUENCE</scope>
    <source>
        <strain evidence="9">USASDec5-558</strain>
    </source>
</reference>
<dbReference type="GO" id="GO:0004818">
    <property type="term" value="F:glutamate-tRNA ligase activity"/>
    <property type="evidence" value="ECO:0007669"/>
    <property type="project" value="TreeGrafter"/>
</dbReference>
<dbReference type="Proteomes" id="UP000886829">
    <property type="component" value="Unassembled WGS sequence"/>
</dbReference>
<comment type="caution">
    <text evidence="9">The sequence shown here is derived from an EMBL/GenBank/DDBJ whole genome shotgun (WGS) entry which is preliminary data.</text>
</comment>
<evidence type="ECO:0000256" key="1">
    <source>
        <dbReference type="ARBA" id="ARBA00022598"/>
    </source>
</evidence>
<evidence type="ECO:0000259" key="8">
    <source>
        <dbReference type="Pfam" id="PF00749"/>
    </source>
</evidence>
<sequence>MVSTSSPRTPTSYRGRFAPSPTGRLHLGSLLSGYGAMWRARSQNGTFLVRIEDLDFTRCTTLNLALMYHDLQLFHLLSEEQILVQGADTEPYETALEHMLASKQAYYCNCTRAQLKQRPCSCNTPEQQAYLQQLRAQEQNKQASCQAAPQQAVPQQAAPMAIRADFKQQLQVEALQSFSDVHLGLINQTNFQFLPQELALKRSDGCYAYNLAVVVDDHRQGITEVVRGADLLETTFLQLALYQSLGYTPPVFCHLPLLTDDSGQKFSKQNHTTPVIMSYSPLQAALLCWQLLQPHQVAALNDTAAPVIAELEELTAELKTIAATIMQAHIDDDQYAKYAKEVLATSLPLAAKQLQHSASQLWPSTDGDIETFILNSLLYAGWQQQQMPQHITLSSGTGSGYGVYSEYSCNFPTFGEWLLNSCTSHPESSMQQVSACSKHYYEALEQLHQCCGQLFELAQMPKKSIVL</sequence>
<evidence type="ECO:0000313" key="10">
    <source>
        <dbReference type="Proteomes" id="UP000886829"/>
    </source>
</evidence>
<evidence type="ECO:0000256" key="4">
    <source>
        <dbReference type="ARBA" id="ARBA00022833"/>
    </source>
</evidence>
<dbReference type="SUPFAM" id="SSF52374">
    <property type="entry name" value="Nucleotidylyl transferase"/>
    <property type="match status" value="1"/>
</dbReference>
<keyword evidence="7" id="KW-0648">Protein biosynthesis</keyword>